<evidence type="ECO:0000256" key="1">
    <source>
        <dbReference type="ARBA" id="ARBA00023015"/>
    </source>
</evidence>
<evidence type="ECO:0000256" key="3">
    <source>
        <dbReference type="ARBA" id="ARBA00023163"/>
    </source>
</evidence>
<evidence type="ECO:0000313" key="6">
    <source>
        <dbReference type="Proteomes" id="UP000311605"/>
    </source>
</evidence>
<dbReference type="InterPro" id="IPR051011">
    <property type="entry name" value="Metal_resp_trans_reg"/>
</dbReference>
<dbReference type="PRINTS" id="PR00778">
    <property type="entry name" value="HTHARSR"/>
</dbReference>
<dbReference type="InterPro" id="IPR036388">
    <property type="entry name" value="WH-like_DNA-bd_sf"/>
</dbReference>
<comment type="caution">
    <text evidence="5">The sequence shown here is derived from an EMBL/GenBank/DDBJ whole genome shotgun (WGS) entry which is preliminary data.</text>
</comment>
<dbReference type="SMART" id="SM00418">
    <property type="entry name" value="HTH_ARSR"/>
    <property type="match status" value="1"/>
</dbReference>
<dbReference type="NCBIfam" id="NF033788">
    <property type="entry name" value="HTH_metalloreg"/>
    <property type="match status" value="1"/>
</dbReference>
<dbReference type="PANTHER" id="PTHR43132:SF2">
    <property type="entry name" value="ARSENICAL RESISTANCE OPERON REPRESSOR ARSR-RELATED"/>
    <property type="match status" value="1"/>
</dbReference>
<keyword evidence="2" id="KW-0238">DNA-binding</keyword>
<dbReference type="Gene3D" id="1.10.10.10">
    <property type="entry name" value="Winged helix-like DNA-binding domain superfamily/Winged helix DNA-binding domain"/>
    <property type="match status" value="1"/>
</dbReference>
<organism evidence="5 6">
    <name type="scientific">Aliirhizobium smilacinae</name>
    <dbReference type="NCBI Taxonomy" id="1395944"/>
    <lineage>
        <taxon>Bacteria</taxon>
        <taxon>Pseudomonadati</taxon>
        <taxon>Pseudomonadota</taxon>
        <taxon>Alphaproteobacteria</taxon>
        <taxon>Hyphomicrobiales</taxon>
        <taxon>Rhizobiaceae</taxon>
        <taxon>Aliirhizobium</taxon>
    </lineage>
</organism>
<dbReference type="OrthoDB" id="194599at2"/>
<accession>A0A5C4XPU8</accession>
<dbReference type="CDD" id="cd00090">
    <property type="entry name" value="HTH_ARSR"/>
    <property type="match status" value="1"/>
</dbReference>
<dbReference type="AlphaFoldDB" id="A0A5C4XPU8"/>
<sequence length="104" mass="11435">MESGVSFDASRAAALLGLLSNESRLQVLQLISQREWDVGSLAAETDLSQSALSQHLKKMRDMKVVRTRRDSQTIYYSCTDANVARVLDTLSSIFETKVPAKSAA</sequence>
<evidence type="ECO:0000259" key="4">
    <source>
        <dbReference type="PROSITE" id="PS50987"/>
    </source>
</evidence>
<dbReference type="SUPFAM" id="SSF46785">
    <property type="entry name" value="Winged helix' DNA-binding domain"/>
    <property type="match status" value="1"/>
</dbReference>
<name>A0A5C4XPU8_9HYPH</name>
<dbReference type="Pfam" id="PF01022">
    <property type="entry name" value="HTH_5"/>
    <property type="match status" value="1"/>
</dbReference>
<protein>
    <submittedName>
        <fullName evidence="5">Winged helix-turn-helix transcriptional regulator</fullName>
    </submittedName>
</protein>
<keyword evidence="1" id="KW-0805">Transcription regulation</keyword>
<dbReference type="EMBL" id="VDMN01000001">
    <property type="protein sequence ID" value="TNM65377.1"/>
    <property type="molecule type" value="Genomic_DNA"/>
</dbReference>
<proteinExistence type="predicted"/>
<keyword evidence="6" id="KW-1185">Reference proteome</keyword>
<dbReference type="GO" id="GO:0003700">
    <property type="term" value="F:DNA-binding transcription factor activity"/>
    <property type="evidence" value="ECO:0007669"/>
    <property type="project" value="InterPro"/>
</dbReference>
<dbReference type="InterPro" id="IPR001845">
    <property type="entry name" value="HTH_ArsR_DNA-bd_dom"/>
</dbReference>
<dbReference type="InterPro" id="IPR011991">
    <property type="entry name" value="ArsR-like_HTH"/>
</dbReference>
<reference evidence="5 6" key="1">
    <citation type="submission" date="2019-06" db="EMBL/GenBank/DDBJ databases">
        <title>The draft genome of Rhizobium smilacinae PTYR-5.</title>
        <authorList>
            <person name="Liu L."/>
            <person name="Li L."/>
            <person name="Zhang X."/>
        </authorList>
    </citation>
    <scope>NUCLEOTIDE SEQUENCE [LARGE SCALE GENOMIC DNA]</scope>
    <source>
        <strain evidence="5 6">PTYR-5</strain>
    </source>
</reference>
<keyword evidence="3" id="KW-0804">Transcription</keyword>
<dbReference type="InterPro" id="IPR036390">
    <property type="entry name" value="WH_DNA-bd_sf"/>
</dbReference>
<dbReference type="Proteomes" id="UP000311605">
    <property type="component" value="Unassembled WGS sequence"/>
</dbReference>
<feature type="domain" description="HTH arsR-type" evidence="4">
    <location>
        <begin position="4"/>
        <end position="98"/>
    </location>
</feature>
<dbReference type="RefSeq" id="WP_139672990.1">
    <property type="nucleotide sequence ID" value="NZ_VDMN01000001.1"/>
</dbReference>
<gene>
    <name evidence="5" type="ORF">FHP24_03645</name>
</gene>
<dbReference type="GO" id="GO:0003677">
    <property type="term" value="F:DNA binding"/>
    <property type="evidence" value="ECO:0007669"/>
    <property type="project" value="UniProtKB-KW"/>
</dbReference>
<evidence type="ECO:0000256" key="2">
    <source>
        <dbReference type="ARBA" id="ARBA00023125"/>
    </source>
</evidence>
<dbReference type="PROSITE" id="PS50987">
    <property type="entry name" value="HTH_ARSR_2"/>
    <property type="match status" value="1"/>
</dbReference>
<dbReference type="PANTHER" id="PTHR43132">
    <property type="entry name" value="ARSENICAL RESISTANCE OPERON REPRESSOR ARSR-RELATED"/>
    <property type="match status" value="1"/>
</dbReference>
<evidence type="ECO:0000313" key="5">
    <source>
        <dbReference type="EMBL" id="TNM65377.1"/>
    </source>
</evidence>